<dbReference type="AlphaFoldDB" id="A0A1N7LBH3"/>
<gene>
    <name evidence="1" type="ORF">SAMN05421779_103227</name>
</gene>
<reference evidence="1 2" key="1">
    <citation type="submission" date="2017-01" db="EMBL/GenBank/DDBJ databases">
        <authorList>
            <person name="Mah S.A."/>
            <person name="Swanson W.J."/>
            <person name="Moy G.W."/>
            <person name="Vacquier V.D."/>
        </authorList>
    </citation>
    <scope>NUCLEOTIDE SEQUENCE [LARGE SCALE GENOMIC DNA]</scope>
    <source>
        <strain evidence="1 2">DSM 11589</strain>
    </source>
</reference>
<organism evidence="1 2">
    <name type="scientific">Insolitispirillum peregrinum</name>
    <dbReference type="NCBI Taxonomy" id="80876"/>
    <lineage>
        <taxon>Bacteria</taxon>
        <taxon>Pseudomonadati</taxon>
        <taxon>Pseudomonadota</taxon>
        <taxon>Alphaproteobacteria</taxon>
        <taxon>Rhodospirillales</taxon>
        <taxon>Novispirillaceae</taxon>
        <taxon>Insolitispirillum</taxon>
    </lineage>
</organism>
<evidence type="ECO:0000313" key="1">
    <source>
        <dbReference type="EMBL" id="SIS71206.1"/>
    </source>
</evidence>
<dbReference type="Proteomes" id="UP000185678">
    <property type="component" value="Unassembled WGS sequence"/>
</dbReference>
<keyword evidence="2" id="KW-1185">Reference proteome</keyword>
<dbReference type="EMBL" id="FTOA01000003">
    <property type="protein sequence ID" value="SIS71206.1"/>
    <property type="molecule type" value="Genomic_DNA"/>
</dbReference>
<accession>A0A1N7LBH3</accession>
<proteinExistence type="predicted"/>
<protein>
    <submittedName>
        <fullName evidence="1">Uncharacterized protein</fullName>
    </submittedName>
</protein>
<dbReference type="OrthoDB" id="7361798at2"/>
<evidence type="ECO:0000313" key="2">
    <source>
        <dbReference type="Proteomes" id="UP000185678"/>
    </source>
</evidence>
<dbReference type="STRING" id="80876.SAMN05421779_103227"/>
<name>A0A1N7LBH3_9PROT</name>
<dbReference type="RefSeq" id="WP_139332839.1">
    <property type="nucleotide sequence ID" value="NZ_FTOA01000003.1"/>
</dbReference>
<sequence length="80" mass="9100">MTRKTIELGQRFQEMDNPRGLWEVEFIYSDGHGVPHARLRNVKTRVDARTYSCAVILDGRRFRPVMAEVAAPVEAVAKDA</sequence>